<dbReference type="InterPro" id="IPR002659">
    <property type="entry name" value="Glyco_trans_31"/>
</dbReference>
<sequence>MSERLKRVLKDLVMQSQPAIAALSPSSGFFVSLNVMGPAVQHYRRHRPLTRQTAKVLIRVSVGMFLALLLLFLVVYTVILIYVDKHFNPPLLKSPNSYKKLKLKGRLAAAISPKNVGYYEVLPLSNEALAILNDGTFGANGDIFDANGHRKQVWNPSKYYTVNETLPQCRYQTLFRILISSAPEHFERRQAIRGTWCDPSNFSEVSEKAWRCVFLVGQTQNSNHSSLLKAEKARHQDVLLGNYLDTYRNLTLKVIPGIAWSVNHCPCSYLLKTDDDCFVNAGLLYHTFLQNKKSHATGLFVGNLVSERSRLKVMRSLRNRWAVSYKDYPGKYYPPYASGMGYILSTDVAQQLVTESNFVQPFSVDDAYVGIIMSRLPVTLTDSKRFQLTASGLSLCNYRYVFVVHEVEWEEQQLLSEKSREARSKCKPSTSGWS</sequence>
<dbReference type="FunFam" id="3.90.550.50:FF:000001">
    <property type="entry name" value="Hexosyltransferase"/>
    <property type="match status" value="1"/>
</dbReference>
<evidence type="ECO:0000256" key="5">
    <source>
        <dbReference type="ARBA" id="ARBA00022692"/>
    </source>
</evidence>
<evidence type="ECO:0000313" key="12">
    <source>
        <dbReference type="EMBL" id="GFR80344.1"/>
    </source>
</evidence>
<keyword evidence="10" id="KW-0325">Glycoprotein</keyword>
<evidence type="ECO:0000256" key="6">
    <source>
        <dbReference type="ARBA" id="ARBA00022968"/>
    </source>
</evidence>
<accession>A0AAV4G4M0</accession>
<keyword evidence="13" id="KW-1185">Reference proteome</keyword>
<dbReference type="PANTHER" id="PTHR11214">
    <property type="entry name" value="BETA-1,3-N-ACETYLGLUCOSAMINYLTRANSFERASE"/>
    <property type="match status" value="1"/>
</dbReference>
<evidence type="ECO:0000256" key="3">
    <source>
        <dbReference type="ARBA" id="ARBA00022676"/>
    </source>
</evidence>
<keyword evidence="7 11" id="KW-1133">Transmembrane helix</keyword>
<keyword evidence="4" id="KW-0808">Transferase</keyword>
<evidence type="ECO:0000256" key="10">
    <source>
        <dbReference type="ARBA" id="ARBA00023180"/>
    </source>
</evidence>
<evidence type="ECO:0000256" key="2">
    <source>
        <dbReference type="ARBA" id="ARBA00008661"/>
    </source>
</evidence>
<dbReference type="EC" id="2.4.1.-" evidence="11"/>
<keyword evidence="5 11" id="KW-0812">Transmembrane</keyword>
<evidence type="ECO:0000256" key="11">
    <source>
        <dbReference type="RuleBase" id="RU363063"/>
    </source>
</evidence>
<dbReference type="Gene3D" id="3.90.550.50">
    <property type="match status" value="1"/>
</dbReference>
<evidence type="ECO:0000256" key="1">
    <source>
        <dbReference type="ARBA" id="ARBA00004323"/>
    </source>
</evidence>
<organism evidence="12 13">
    <name type="scientific">Elysia marginata</name>
    <dbReference type="NCBI Taxonomy" id="1093978"/>
    <lineage>
        <taxon>Eukaryota</taxon>
        <taxon>Metazoa</taxon>
        <taxon>Spiralia</taxon>
        <taxon>Lophotrochozoa</taxon>
        <taxon>Mollusca</taxon>
        <taxon>Gastropoda</taxon>
        <taxon>Heterobranchia</taxon>
        <taxon>Euthyneura</taxon>
        <taxon>Panpulmonata</taxon>
        <taxon>Sacoglossa</taxon>
        <taxon>Placobranchoidea</taxon>
        <taxon>Plakobranchidae</taxon>
        <taxon>Elysia</taxon>
    </lineage>
</organism>
<protein>
    <recommendedName>
        <fullName evidence="11">Hexosyltransferase</fullName>
        <ecNumber evidence="11">2.4.1.-</ecNumber>
    </recommendedName>
</protein>
<evidence type="ECO:0000256" key="7">
    <source>
        <dbReference type="ARBA" id="ARBA00022989"/>
    </source>
</evidence>
<dbReference type="AlphaFoldDB" id="A0AAV4G4M0"/>
<feature type="transmembrane region" description="Helical" evidence="11">
    <location>
        <begin position="60"/>
        <end position="83"/>
    </location>
</feature>
<comment type="caution">
    <text evidence="12">The sequence shown here is derived from an EMBL/GenBank/DDBJ whole genome shotgun (WGS) entry which is preliminary data.</text>
</comment>
<evidence type="ECO:0000256" key="9">
    <source>
        <dbReference type="ARBA" id="ARBA00023136"/>
    </source>
</evidence>
<comment type="similarity">
    <text evidence="2 11">Belongs to the glycosyltransferase 31 family.</text>
</comment>
<dbReference type="GO" id="GO:0000139">
    <property type="term" value="C:Golgi membrane"/>
    <property type="evidence" value="ECO:0007669"/>
    <property type="project" value="UniProtKB-SubCell"/>
</dbReference>
<dbReference type="GO" id="GO:0006493">
    <property type="term" value="P:protein O-linked glycosylation"/>
    <property type="evidence" value="ECO:0007669"/>
    <property type="project" value="TreeGrafter"/>
</dbReference>
<name>A0AAV4G4M0_9GAST</name>
<gene>
    <name evidence="12" type="ORF">ElyMa_005895700</name>
</gene>
<keyword evidence="9 11" id="KW-0472">Membrane</keyword>
<keyword evidence="3 11" id="KW-0328">Glycosyltransferase</keyword>
<evidence type="ECO:0000256" key="8">
    <source>
        <dbReference type="ARBA" id="ARBA00023034"/>
    </source>
</evidence>
<evidence type="ECO:0000256" key="4">
    <source>
        <dbReference type="ARBA" id="ARBA00022679"/>
    </source>
</evidence>
<keyword evidence="6 11" id="KW-0735">Signal-anchor</keyword>
<keyword evidence="8 11" id="KW-0333">Golgi apparatus</keyword>
<dbReference type="EMBL" id="BMAT01011852">
    <property type="protein sequence ID" value="GFR80344.1"/>
    <property type="molecule type" value="Genomic_DNA"/>
</dbReference>
<evidence type="ECO:0000313" key="13">
    <source>
        <dbReference type="Proteomes" id="UP000762676"/>
    </source>
</evidence>
<comment type="subcellular location">
    <subcellularLocation>
        <location evidence="1 11">Golgi apparatus membrane</location>
        <topology evidence="1 11">Single-pass type II membrane protein</topology>
    </subcellularLocation>
</comment>
<dbReference type="GO" id="GO:0008499">
    <property type="term" value="F:N-acetyl-beta-D-glucosaminide beta-(1,3)-galactosyltransferase activity"/>
    <property type="evidence" value="ECO:0007669"/>
    <property type="project" value="TreeGrafter"/>
</dbReference>
<dbReference type="PANTHER" id="PTHR11214:SF376">
    <property type="entry name" value="HEXOSYLTRANSFERASE"/>
    <property type="match status" value="1"/>
</dbReference>
<dbReference type="Proteomes" id="UP000762676">
    <property type="component" value="Unassembled WGS sequence"/>
</dbReference>
<reference evidence="12 13" key="1">
    <citation type="journal article" date="2021" name="Elife">
        <title>Chloroplast acquisition without the gene transfer in kleptoplastic sea slugs, Plakobranchus ocellatus.</title>
        <authorList>
            <person name="Maeda T."/>
            <person name="Takahashi S."/>
            <person name="Yoshida T."/>
            <person name="Shimamura S."/>
            <person name="Takaki Y."/>
            <person name="Nagai Y."/>
            <person name="Toyoda A."/>
            <person name="Suzuki Y."/>
            <person name="Arimoto A."/>
            <person name="Ishii H."/>
            <person name="Satoh N."/>
            <person name="Nishiyama T."/>
            <person name="Hasebe M."/>
            <person name="Maruyama T."/>
            <person name="Minagawa J."/>
            <person name="Obokata J."/>
            <person name="Shigenobu S."/>
        </authorList>
    </citation>
    <scope>NUCLEOTIDE SEQUENCE [LARGE SCALE GENOMIC DNA]</scope>
</reference>
<proteinExistence type="inferred from homology"/>
<dbReference type="Pfam" id="PF01762">
    <property type="entry name" value="Galactosyl_T"/>
    <property type="match status" value="1"/>
</dbReference>